<name>A0A097QXA2_HAFAL</name>
<organism evidence="9 10">
    <name type="scientific">Hafnia alvei FB1</name>
    <dbReference type="NCBI Taxonomy" id="1453496"/>
    <lineage>
        <taxon>Bacteria</taxon>
        <taxon>Pseudomonadati</taxon>
        <taxon>Pseudomonadota</taxon>
        <taxon>Gammaproteobacteria</taxon>
        <taxon>Enterobacterales</taxon>
        <taxon>Hafniaceae</taxon>
        <taxon>Hafnia</taxon>
    </lineage>
</organism>
<feature type="domain" description="NAD-dependent DNA ligase N-terminal" evidence="8">
    <location>
        <begin position="33"/>
        <end position="434"/>
    </location>
</feature>
<dbReference type="Gene3D" id="1.10.287.610">
    <property type="entry name" value="Helix hairpin bin"/>
    <property type="match status" value="1"/>
</dbReference>
<comment type="function">
    <text evidence="7">Catalyzes the formation of phosphodiester linkages between 5'-phosphoryl and 3'-hydroxyl groups in double-stranded DNA using NAD as a coenzyme and as the energy source for the reaction.</text>
</comment>
<dbReference type="SUPFAM" id="SSF47781">
    <property type="entry name" value="RuvA domain 2-like"/>
    <property type="match status" value="1"/>
</dbReference>
<evidence type="ECO:0000256" key="2">
    <source>
        <dbReference type="ARBA" id="ARBA00022705"/>
    </source>
</evidence>
<dbReference type="Pfam" id="PF03120">
    <property type="entry name" value="OB_DNA_ligase"/>
    <property type="match status" value="1"/>
</dbReference>
<dbReference type="Gene3D" id="3.30.470.30">
    <property type="entry name" value="DNA ligase/mRNA capping enzyme"/>
    <property type="match status" value="1"/>
</dbReference>
<evidence type="ECO:0000259" key="8">
    <source>
        <dbReference type="SMART" id="SM00532"/>
    </source>
</evidence>
<dbReference type="SUPFAM" id="SSF56091">
    <property type="entry name" value="DNA ligase/mRNA capping enzyme, catalytic domain"/>
    <property type="match status" value="1"/>
</dbReference>
<keyword evidence="10" id="KW-1185">Reference proteome</keyword>
<dbReference type="RefSeq" id="WP_025797262.1">
    <property type="nucleotide sequence ID" value="NZ_CP009706.1"/>
</dbReference>
<reference evidence="9 10" key="1">
    <citation type="journal article" date="2014" name="Gut Pathog.">
        <title>Gene clusters of Hafnia alvei strain FB1 important in survival and pathogenesis: a draft genome perspective.</title>
        <authorList>
            <person name="Tan J.Y."/>
            <person name="Yin W.F."/>
            <person name="Chan K.G."/>
        </authorList>
    </citation>
    <scope>NUCLEOTIDE SEQUENCE [LARGE SCALE GENOMIC DNA]</scope>
    <source>
        <strain evidence="9 10">FB1</strain>
    </source>
</reference>
<dbReference type="AlphaFoldDB" id="A0A097QXA2"/>
<evidence type="ECO:0000313" key="10">
    <source>
        <dbReference type="Proteomes" id="UP000029986"/>
    </source>
</evidence>
<dbReference type="SMART" id="SM00532">
    <property type="entry name" value="LIGANc"/>
    <property type="match status" value="1"/>
</dbReference>
<dbReference type="InterPro" id="IPR020923">
    <property type="entry name" value="DNA_ligase_B"/>
</dbReference>
<evidence type="ECO:0000313" key="9">
    <source>
        <dbReference type="EMBL" id="AIU71104.1"/>
    </source>
</evidence>
<sequence>MAWKIWIALLVWFVSDFSRGWAQPLCPQWTAEHGASEINALQKQIAKWDEDYFLQGSSAVPDEIYDQMAQRLKIWKHCFAQVNLNPAALEPPSLGNTLRHPVTHTGLNKLENAAAVQAWLQGKKGVWVQPKIDGVAITLHYQRGRLINMISRGDGLKGQDWSKAAMAIAAIPKKITDESADVVLQGELFLKVTDHQQKRDGGINARAKVAGAMRLKVLPPDTAAQLDVFIWGYPDGADNMRQRLSSLTRLGFPLAGQYTHAVADIGAVEHWRDYWYQHALPFATDGVVLHMDQQPASSLWQPSPPGWAVAWKYPLKSQVAEVKDVQFSIGRSGRINAILLIEPVMVDDKRVSRVSLGSVMRWRQWDVQPHDQISVVLAGQGVPHLEKVIWRSPDRVIINAPDQNKYHSLSCWHYTPDCEQQFVARVVWMVQTLGVSGIGEAYWRELAQHGLLSDVDAIFRLSEADFGKVGVGVNRARTFSSELEKVKAAPTITWLKALGMPNTLASCGLESIDCHFSSAQEKQYQRIWHNTEWLEVVARLRQQGVAAFNQFSISDRAADSQKPAALTGSVAPVNAL</sequence>
<dbReference type="HOGENOM" id="CLU_489786_0_0_6"/>
<dbReference type="InterPro" id="IPR012340">
    <property type="entry name" value="NA-bd_OB-fold"/>
</dbReference>
<keyword evidence="4 7" id="KW-0520">NAD</keyword>
<dbReference type="InterPro" id="IPR013840">
    <property type="entry name" value="DNAligase_N"/>
</dbReference>
<comment type="catalytic activity">
    <reaction evidence="6 7">
        <text>NAD(+) + (deoxyribonucleotide)n-3'-hydroxyl + 5'-phospho-(deoxyribonucleotide)m = (deoxyribonucleotide)n+m + AMP + beta-nicotinamide D-nucleotide.</text>
        <dbReference type="EC" id="6.5.1.2"/>
    </reaction>
</comment>
<dbReference type="SUPFAM" id="SSF50249">
    <property type="entry name" value="Nucleic acid-binding proteins"/>
    <property type="match status" value="1"/>
</dbReference>
<dbReference type="eggNOG" id="COG0272">
    <property type="taxonomic scope" value="Bacteria"/>
</dbReference>
<dbReference type="InterPro" id="IPR013839">
    <property type="entry name" value="DNAligase_adenylation"/>
</dbReference>
<dbReference type="GO" id="GO:0006260">
    <property type="term" value="P:DNA replication"/>
    <property type="evidence" value="ECO:0007669"/>
    <property type="project" value="UniProtKB-KW"/>
</dbReference>
<protein>
    <recommendedName>
        <fullName evidence="7">DNA ligase B</fullName>
        <ecNumber evidence="7">6.5.1.2</ecNumber>
    </recommendedName>
    <alternativeName>
        <fullName evidence="7">Polydeoxyribonucleotide synthase [NAD(+)] B</fullName>
    </alternativeName>
</protein>
<dbReference type="InterPro" id="IPR004150">
    <property type="entry name" value="NAD_DNA_ligase_OB"/>
</dbReference>
<dbReference type="NCBIfam" id="NF005987">
    <property type="entry name" value="PRK08097.1"/>
    <property type="match status" value="1"/>
</dbReference>
<dbReference type="PANTHER" id="PTHR47810:SF1">
    <property type="entry name" value="DNA LIGASE B"/>
    <property type="match status" value="1"/>
</dbReference>
<keyword evidence="3 7" id="KW-0227">DNA damage</keyword>
<gene>
    <name evidence="7" type="primary">ligB</name>
    <name evidence="9" type="ORF">AT03_00930</name>
</gene>
<dbReference type="KEGG" id="hav:AT03_00930"/>
<dbReference type="GO" id="GO:0003911">
    <property type="term" value="F:DNA ligase (NAD+) activity"/>
    <property type="evidence" value="ECO:0007669"/>
    <property type="project" value="UniProtKB-UniRule"/>
</dbReference>
<evidence type="ECO:0000256" key="3">
    <source>
        <dbReference type="ARBA" id="ARBA00022763"/>
    </source>
</evidence>
<dbReference type="InterPro" id="IPR050326">
    <property type="entry name" value="NAD_dep_DNA_ligaseB"/>
</dbReference>
<feature type="active site" description="N6-AMP-lysine intermediate" evidence="7">
    <location>
        <position position="131"/>
    </location>
</feature>
<evidence type="ECO:0000256" key="4">
    <source>
        <dbReference type="ARBA" id="ARBA00023027"/>
    </source>
</evidence>
<evidence type="ECO:0000256" key="7">
    <source>
        <dbReference type="HAMAP-Rule" id="MF_01587"/>
    </source>
</evidence>
<dbReference type="Pfam" id="PF01653">
    <property type="entry name" value="DNA_ligase_aden"/>
    <property type="match status" value="1"/>
</dbReference>
<dbReference type="GO" id="GO:0006281">
    <property type="term" value="P:DNA repair"/>
    <property type="evidence" value="ECO:0007669"/>
    <property type="project" value="UniProtKB-KW"/>
</dbReference>
<dbReference type="EC" id="6.5.1.2" evidence="7"/>
<keyword evidence="5 7" id="KW-0234">DNA repair</keyword>
<dbReference type="Gene3D" id="2.40.50.140">
    <property type="entry name" value="Nucleic acid-binding proteins"/>
    <property type="match status" value="1"/>
</dbReference>
<dbReference type="HAMAP" id="MF_01587">
    <property type="entry name" value="DNA_ligase_B"/>
    <property type="match status" value="1"/>
</dbReference>
<keyword evidence="2 7" id="KW-0235">DNA replication</keyword>
<dbReference type="Proteomes" id="UP000029986">
    <property type="component" value="Chromosome"/>
</dbReference>
<accession>A0A097QXA2</accession>
<evidence type="ECO:0000256" key="1">
    <source>
        <dbReference type="ARBA" id="ARBA00022598"/>
    </source>
</evidence>
<dbReference type="EMBL" id="CP009706">
    <property type="protein sequence ID" value="AIU71104.1"/>
    <property type="molecule type" value="Genomic_DNA"/>
</dbReference>
<proteinExistence type="inferred from homology"/>
<evidence type="ECO:0000256" key="6">
    <source>
        <dbReference type="ARBA" id="ARBA00034005"/>
    </source>
</evidence>
<comment type="similarity">
    <text evidence="7">Belongs to the NAD-dependent DNA ligase family. LigB subfamily.</text>
</comment>
<dbReference type="InterPro" id="IPR010994">
    <property type="entry name" value="RuvA_2-like"/>
</dbReference>
<dbReference type="OrthoDB" id="9759736at2"/>
<keyword evidence="1 7" id="KW-0436">Ligase</keyword>
<evidence type="ECO:0000256" key="5">
    <source>
        <dbReference type="ARBA" id="ARBA00023204"/>
    </source>
</evidence>
<dbReference type="PANTHER" id="PTHR47810">
    <property type="entry name" value="DNA LIGASE"/>
    <property type="match status" value="1"/>
</dbReference>